<dbReference type="InterPro" id="IPR006258">
    <property type="entry name" value="Lipoamide_DH"/>
</dbReference>
<evidence type="ECO:0000256" key="6">
    <source>
        <dbReference type="ARBA" id="ARBA00022630"/>
    </source>
</evidence>
<evidence type="ECO:0000256" key="10">
    <source>
        <dbReference type="ARBA" id="ARBA00023157"/>
    </source>
</evidence>
<evidence type="ECO:0000256" key="4">
    <source>
        <dbReference type="ARBA" id="ARBA00016961"/>
    </source>
</evidence>
<dbReference type="PANTHER" id="PTHR22912">
    <property type="entry name" value="DISULFIDE OXIDOREDUCTASE"/>
    <property type="match status" value="1"/>
</dbReference>
<dbReference type="InterPro" id="IPR036188">
    <property type="entry name" value="FAD/NAD-bd_sf"/>
</dbReference>
<organism evidence="19 20">
    <name type="scientific">Anaerovirgula multivorans</name>
    <dbReference type="NCBI Taxonomy" id="312168"/>
    <lineage>
        <taxon>Bacteria</taxon>
        <taxon>Bacillati</taxon>
        <taxon>Bacillota</taxon>
        <taxon>Clostridia</taxon>
        <taxon>Peptostreptococcales</taxon>
        <taxon>Natronincolaceae</taxon>
        <taxon>Anaerovirgula</taxon>
    </lineage>
</organism>
<evidence type="ECO:0000256" key="5">
    <source>
        <dbReference type="ARBA" id="ARBA00022490"/>
    </source>
</evidence>
<keyword evidence="5" id="KW-0963">Cytoplasm</keyword>
<evidence type="ECO:0000256" key="1">
    <source>
        <dbReference type="ARBA" id="ARBA00004496"/>
    </source>
</evidence>
<evidence type="ECO:0000256" key="8">
    <source>
        <dbReference type="ARBA" id="ARBA00023002"/>
    </source>
</evidence>
<evidence type="ECO:0000256" key="9">
    <source>
        <dbReference type="ARBA" id="ARBA00023027"/>
    </source>
</evidence>
<comment type="catalytic activity">
    <reaction evidence="12 16">
        <text>N(6)-[(R)-dihydrolipoyl]-L-lysyl-[protein] + NAD(+) = N(6)-[(R)-lipoyl]-L-lysyl-[protein] + NADH + H(+)</text>
        <dbReference type="Rhea" id="RHEA:15045"/>
        <dbReference type="Rhea" id="RHEA-COMP:10474"/>
        <dbReference type="Rhea" id="RHEA-COMP:10475"/>
        <dbReference type="ChEBI" id="CHEBI:15378"/>
        <dbReference type="ChEBI" id="CHEBI:57540"/>
        <dbReference type="ChEBI" id="CHEBI:57945"/>
        <dbReference type="ChEBI" id="CHEBI:83099"/>
        <dbReference type="ChEBI" id="CHEBI:83100"/>
        <dbReference type="EC" id="1.8.1.4"/>
    </reaction>
</comment>
<dbReference type="RefSeq" id="WP_089284831.1">
    <property type="nucleotide sequence ID" value="NZ_FZOJ01000032.1"/>
</dbReference>
<proteinExistence type="inferred from homology"/>
<feature type="binding site" evidence="14">
    <location>
        <position position="200"/>
    </location>
    <ligand>
        <name>NAD(+)</name>
        <dbReference type="ChEBI" id="CHEBI:57540"/>
    </ligand>
</feature>
<gene>
    <name evidence="19" type="ORF">SAMN05446037_103238</name>
</gene>
<evidence type="ECO:0000259" key="17">
    <source>
        <dbReference type="Pfam" id="PF02852"/>
    </source>
</evidence>
<dbReference type="Pfam" id="PF07992">
    <property type="entry name" value="Pyr_redox_2"/>
    <property type="match status" value="1"/>
</dbReference>
<dbReference type="FunFam" id="3.30.390.30:FF:000001">
    <property type="entry name" value="Dihydrolipoyl dehydrogenase"/>
    <property type="match status" value="1"/>
</dbReference>
<keyword evidence="9 14" id="KW-0520">NAD</keyword>
<keyword evidence="8 16" id="KW-0560">Oxidoreductase</keyword>
<dbReference type="InterPro" id="IPR001100">
    <property type="entry name" value="Pyr_nuc-diS_OxRdtase"/>
</dbReference>
<comment type="miscellaneous">
    <text evidence="16">The active site is a redox-active disulfide bond.</text>
</comment>
<evidence type="ECO:0000256" key="12">
    <source>
        <dbReference type="ARBA" id="ARBA00049187"/>
    </source>
</evidence>
<evidence type="ECO:0000256" key="11">
    <source>
        <dbReference type="ARBA" id="ARBA00023284"/>
    </source>
</evidence>
<reference evidence="19 20" key="1">
    <citation type="submission" date="2017-06" db="EMBL/GenBank/DDBJ databases">
        <authorList>
            <person name="Kim H.J."/>
            <person name="Triplett B.A."/>
        </authorList>
    </citation>
    <scope>NUCLEOTIDE SEQUENCE [LARGE SCALE GENOMIC DNA]</scope>
    <source>
        <strain evidence="19 20">SCA</strain>
    </source>
</reference>
<feature type="binding site" evidence="14">
    <location>
        <begin position="177"/>
        <end position="184"/>
    </location>
    <ligand>
        <name>NAD(+)</name>
        <dbReference type="ChEBI" id="CHEBI:57540"/>
    </ligand>
</feature>
<evidence type="ECO:0000256" key="13">
    <source>
        <dbReference type="PIRSR" id="PIRSR000350-2"/>
    </source>
</evidence>
<dbReference type="Proteomes" id="UP000198304">
    <property type="component" value="Unassembled WGS sequence"/>
</dbReference>
<dbReference type="EMBL" id="FZOJ01000032">
    <property type="protein sequence ID" value="SNS99871.1"/>
    <property type="molecule type" value="Genomic_DNA"/>
</dbReference>
<dbReference type="InterPro" id="IPR012999">
    <property type="entry name" value="Pyr_OxRdtase_I_AS"/>
</dbReference>
<comment type="subcellular location">
    <subcellularLocation>
        <location evidence="1">Cytoplasm</location>
    </subcellularLocation>
</comment>
<dbReference type="SUPFAM" id="SSF55424">
    <property type="entry name" value="FAD/NAD-linked reductases, dimerisation (C-terminal) domain"/>
    <property type="match status" value="1"/>
</dbReference>
<dbReference type="PRINTS" id="PR00411">
    <property type="entry name" value="PNDRDTASEI"/>
</dbReference>
<keyword evidence="20" id="KW-1185">Reference proteome</keyword>
<accession>A0A239J1S0</accession>
<evidence type="ECO:0000256" key="14">
    <source>
        <dbReference type="PIRSR" id="PIRSR000350-3"/>
    </source>
</evidence>
<dbReference type="NCBIfam" id="TIGR01350">
    <property type="entry name" value="lipoamide_DH"/>
    <property type="match status" value="1"/>
</dbReference>
<keyword evidence="6 16" id="KW-0285">Flavoprotein</keyword>
<dbReference type="PROSITE" id="PS00076">
    <property type="entry name" value="PYRIDINE_REDOX_1"/>
    <property type="match status" value="1"/>
</dbReference>
<dbReference type="InterPro" id="IPR004099">
    <property type="entry name" value="Pyr_nucl-diS_OxRdtase_dimer"/>
</dbReference>
<evidence type="ECO:0000256" key="7">
    <source>
        <dbReference type="ARBA" id="ARBA00022827"/>
    </source>
</evidence>
<feature type="binding site" evidence="14">
    <location>
        <position position="47"/>
    </location>
    <ligand>
        <name>FAD</name>
        <dbReference type="ChEBI" id="CHEBI:57692"/>
    </ligand>
</feature>
<dbReference type="EC" id="1.8.1.4" evidence="3 16"/>
<feature type="binding site" evidence="14">
    <location>
        <position position="264"/>
    </location>
    <ligand>
        <name>NAD(+)</name>
        <dbReference type="ChEBI" id="CHEBI:57540"/>
    </ligand>
</feature>
<dbReference type="PANTHER" id="PTHR22912:SF217">
    <property type="entry name" value="DIHYDROLIPOYL DEHYDROGENASE"/>
    <property type="match status" value="1"/>
</dbReference>
<dbReference type="GO" id="GO:0004148">
    <property type="term" value="F:dihydrolipoyl dehydrogenase (NADH) activity"/>
    <property type="evidence" value="ECO:0007669"/>
    <property type="project" value="UniProtKB-EC"/>
</dbReference>
<feature type="domain" description="FAD/NAD(P)-binding" evidence="18">
    <location>
        <begin position="1"/>
        <end position="319"/>
    </location>
</feature>
<protein>
    <recommendedName>
        <fullName evidence="4 16">Dihydrolipoyl dehydrogenase</fullName>
        <ecNumber evidence="3 16">1.8.1.4</ecNumber>
    </recommendedName>
</protein>
<dbReference type="SUPFAM" id="SSF51905">
    <property type="entry name" value="FAD/NAD(P)-binding domain"/>
    <property type="match status" value="1"/>
</dbReference>
<dbReference type="Gene3D" id="3.30.390.30">
    <property type="match status" value="1"/>
</dbReference>
<dbReference type="AlphaFoldDB" id="A0A239J1S0"/>
<dbReference type="PIRSF" id="PIRSF000350">
    <property type="entry name" value="Mercury_reductase_MerA"/>
    <property type="match status" value="1"/>
</dbReference>
<comment type="similarity">
    <text evidence="2 16">Belongs to the class-I pyridine nucleotide-disulfide oxidoreductase family.</text>
</comment>
<feature type="binding site" evidence="14">
    <location>
        <begin position="140"/>
        <end position="142"/>
    </location>
    <ligand>
        <name>FAD</name>
        <dbReference type="ChEBI" id="CHEBI:57692"/>
    </ligand>
</feature>
<evidence type="ECO:0000256" key="16">
    <source>
        <dbReference type="RuleBase" id="RU003692"/>
    </source>
</evidence>
<feature type="active site" description="Proton acceptor" evidence="13">
    <location>
        <position position="435"/>
    </location>
</feature>
<evidence type="ECO:0000313" key="19">
    <source>
        <dbReference type="EMBL" id="SNS99871.1"/>
    </source>
</evidence>
<comment type="cofactor">
    <cofactor evidence="14 16">
        <name>FAD</name>
        <dbReference type="ChEBI" id="CHEBI:57692"/>
    </cofactor>
    <text evidence="14 16">Binds 1 FAD per subunit.</text>
</comment>
<keyword evidence="11 16" id="KW-0676">Redox-active center</keyword>
<feature type="domain" description="Pyridine nucleotide-disulphide oxidoreductase dimerisation" evidence="17">
    <location>
        <begin position="338"/>
        <end position="445"/>
    </location>
</feature>
<keyword evidence="7 14" id="KW-0274">FAD</keyword>
<evidence type="ECO:0000256" key="2">
    <source>
        <dbReference type="ARBA" id="ARBA00007532"/>
    </source>
</evidence>
<sequence>MKVAVIGGGPGGYVAALKAAMLGADVTLVEKRRVGGTCLNVGCIPTKSLLASSDVLEAVREAKDYGINIQGDIEADFSLIMKRKDKIVDQLVKGIEFLFDKKGVKLVNGFGSLLNNNKIEVSKEDGSKEIIEADKIILATGSVPIVPPIFPYDGVKIITSDEALFLKEVPKSMIIVGGGVIGCEFGQFFSKIGTKVTIVEMAEQLLPLEDKDVAKQLERSFKKDKIKMMTGQKINKCELNNDKVIAYLEGDKTLEADIMLVSVGRKPYLDNLGLDQVAVNLEKGKVVVNQKMETNIEGIYAIGDIVDTPFLAHVASKEGIVAAENALGKDKKVSYRAVPRCIYTAPEVAAVGITEKEAEAKGMVYHVGKFDFRGLGKAQAIGHFQGFIKVLADNDDKIIGASIVGPHATDLLAELSLAVELGLTAEQVGDVIHPHPTLSEGIMEALHDVHKACIHSV</sequence>
<evidence type="ECO:0000313" key="20">
    <source>
        <dbReference type="Proteomes" id="UP000198304"/>
    </source>
</evidence>
<dbReference type="Pfam" id="PF02852">
    <property type="entry name" value="Pyr_redox_dim"/>
    <property type="match status" value="1"/>
</dbReference>
<dbReference type="PRINTS" id="PR00368">
    <property type="entry name" value="FADPNR"/>
</dbReference>
<dbReference type="GO" id="GO:0006103">
    <property type="term" value="P:2-oxoglutarate metabolic process"/>
    <property type="evidence" value="ECO:0007669"/>
    <property type="project" value="TreeGrafter"/>
</dbReference>
<dbReference type="GO" id="GO:0050660">
    <property type="term" value="F:flavin adenine dinucleotide binding"/>
    <property type="evidence" value="ECO:0007669"/>
    <property type="project" value="InterPro"/>
</dbReference>
<feature type="disulfide bond" description="Redox-active" evidence="15">
    <location>
        <begin position="38"/>
        <end position="43"/>
    </location>
</feature>
<keyword evidence="10" id="KW-1015">Disulfide bond</keyword>
<evidence type="ECO:0000256" key="3">
    <source>
        <dbReference type="ARBA" id="ARBA00012608"/>
    </source>
</evidence>
<feature type="binding site" evidence="14">
    <location>
        <position position="304"/>
    </location>
    <ligand>
        <name>FAD</name>
        <dbReference type="ChEBI" id="CHEBI:57692"/>
    </ligand>
</feature>
<keyword evidence="14" id="KW-0547">Nucleotide-binding</keyword>
<dbReference type="OrthoDB" id="9807946at2"/>
<dbReference type="InterPro" id="IPR016156">
    <property type="entry name" value="FAD/NAD-linked_Rdtase_dimer_sf"/>
</dbReference>
<evidence type="ECO:0000259" key="18">
    <source>
        <dbReference type="Pfam" id="PF07992"/>
    </source>
</evidence>
<feature type="binding site" evidence="14">
    <location>
        <position position="111"/>
    </location>
    <ligand>
        <name>FAD</name>
        <dbReference type="ChEBI" id="CHEBI:57692"/>
    </ligand>
</feature>
<dbReference type="GO" id="GO:0005737">
    <property type="term" value="C:cytoplasm"/>
    <property type="evidence" value="ECO:0007669"/>
    <property type="project" value="UniProtKB-SubCell"/>
</dbReference>
<evidence type="ECO:0000256" key="15">
    <source>
        <dbReference type="PIRSR" id="PIRSR000350-4"/>
    </source>
</evidence>
<dbReference type="InterPro" id="IPR023753">
    <property type="entry name" value="FAD/NAD-binding_dom"/>
</dbReference>
<dbReference type="Gene3D" id="3.50.50.60">
    <property type="entry name" value="FAD/NAD(P)-binding domain"/>
    <property type="match status" value="2"/>
</dbReference>
<dbReference type="InterPro" id="IPR050151">
    <property type="entry name" value="Class-I_Pyr_Nuc-Dis_Oxidored"/>
</dbReference>
<name>A0A239J1S0_9FIRM</name>